<accession>A0A8X6UZC6</accession>
<keyword evidence="2" id="KW-1185">Reference proteome</keyword>
<comment type="caution">
    <text evidence="1">The sequence shown here is derived from an EMBL/GenBank/DDBJ whole genome shotgun (WGS) entry which is preliminary data.</text>
</comment>
<gene>
    <name evidence="1" type="ORF">TNCV_1093881</name>
</gene>
<organism evidence="1 2">
    <name type="scientific">Trichonephila clavipes</name>
    <name type="common">Golden silk orbweaver</name>
    <name type="synonym">Nephila clavipes</name>
    <dbReference type="NCBI Taxonomy" id="2585209"/>
    <lineage>
        <taxon>Eukaryota</taxon>
        <taxon>Metazoa</taxon>
        <taxon>Ecdysozoa</taxon>
        <taxon>Arthropoda</taxon>
        <taxon>Chelicerata</taxon>
        <taxon>Arachnida</taxon>
        <taxon>Araneae</taxon>
        <taxon>Araneomorphae</taxon>
        <taxon>Entelegynae</taxon>
        <taxon>Araneoidea</taxon>
        <taxon>Nephilidae</taxon>
        <taxon>Trichonephila</taxon>
    </lineage>
</organism>
<evidence type="ECO:0000313" key="2">
    <source>
        <dbReference type="Proteomes" id="UP000887159"/>
    </source>
</evidence>
<protein>
    <submittedName>
        <fullName evidence="1">Uncharacterized protein</fullName>
    </submittedName>
</protein>
<proteinExistence type="predicted"/>
<dbReference type="AlphaFoldDB" id="A0A8X6UZC6"/>
<sequence length="105" mass="11780">MKTQSVEDRGINRVKHPWLEAPPPYLVDKIIISHGKIVVVEMGGVTIYCPFGESCRANSYCQLYGGQGLGVLLAPCLDEFRRPRSDYVRHVALSTTTHTDLSYQK</sequence>
<evidence type="ECO:0000313" key="1">
    <source>
        <dbReference type="EMBL" id="GFX93448.1"/>
    </source>
</evidence>
<dbReference type="Proteomes" id="UP000887159">
    <property type="component" value="Unassembled WGS sequence"/>
</dbReference>
<dbReference type="EMBL" id="BMAU01021174">
    <property type="protein sequence ID" value="GFX93448.1"/>
    <property type="molecule type" value="Genomic_DNA"/>
</dbReference>
<reference evidence="1" key="1">
    <citation type="submission" date="2020-08" db="EMBL/GenBank/DDBJ databases">
        <title>Multicomponent nature underlies the extraordinary mechanical properties of spider dragline silk.</title>
        <authorList>
            <person name="Kono N."/>
            <person name="Nakamura H."/>
            <person name="Mori M."/>
            <person name="Yoshida Y."/>
            <person name="Ohtoshi R."/>
            <person name="Malay A.D."/>
            <person name="Moran D.A.P."/>
            <person name="Tomita M."/>
            <person name="Numata K."/>
            <person name="Arakawa K."/>
        </authorList>
    </citation>
    <scope>NUCLEOTIDE SEQUENCE</scope>
</reference>
<name>A0A8X6UZC6_TRICX</name>